<dbReference type="KEGG" id="mros:EHO51_03435"/>
<name>A0A3G8M3H8_9HYPH</name>
<dbReference type="AlphaFoldDB" id="A0A3G8M3H8"/>
<accession>A0A3G8M3H8</accession>
<dbReference type="RefSeq" id="WP_124737713.1">
    <property type="nucleotide sequence ID" value="NZ_CP034086.1"/>
</dbReference>
<gene>
    <name evidence="2" type="ORF">EHO51_03435</name>
</gene>
<protein>
    <submittedName>
        <fullName evidence="2">Uncharacterized protein</fullName>
    </submittedName>
</protein>
<dbReference type="Proteomes" id="UP000273982">
    <property type="component" value="Chromosome"/>
</dbReference>
<evidence type="ECO:0000313" key="2">
    <source>
        <dbReference type="EMBL" id="AZG75865.1"/>
    </source>
</evidence>
<sequence>MRRTVEHRRLSHPRAGLPAGVWSLAALSIAACLCSVLGAKLLSNMFEPPEALAPAGLSRGAGADLPGLAKPAPQTEAPAPTGQREVDIDRLPTGAIPDRRKGRKALTPCGEAGEIANH</sequence>
<dbReference type="PROSITE" id="PS51257">
    <property type="entry name" value="PROKAR_LIPOPROTEIN"/>
    <property type="match status" value="1"/>
</dbReference>
<proteinExistence type="predicted"/>
<organism evidence="2 3">
    <name type="scientific">Methylocystis rosea</name>
    <dbReference type="NCBI Taxonomy" id="173366"/>
    <lineage>
        <taxon>Bacteria</taxon>
        <taxon>Pseudomonadati</taxon>
        <taxon>Pseudomonadota</taxon>
        <taxon>Alphaproteobacteria</taxon>
        <taxon>Hyphomicrobiales</taxon>
        <taxon>Methylocystaceae</taxon>
        <taxon>Methylocystis</taxon>
    </lineage>
</organism>
<reference evidence="2 3" key="1">
    <citation type="submission" date="2018-11" db="EMBL/GenBank/DDBJ databases">
        <title>Genome squencing of methanotrophic bacteria isolated from alkaline groundwater in Korea.</title>
        <authorList>
            <person name="Nguyen L.N."/>
        </authorList>
    </citation>
    <scope>NUCLEOTIDE SEQUENCE [LARGE SCALE GENOMIC DNA]</scope>
    <source>
        <strain evidence="2 3">GW6</strain>
    </source>
</reference>
<evidence type="ECO:0000256" key="1">
    <source>
        <dbReference type="SAM" id="MobiDB-lite"/>
    </source>
</evidence>
<feature type="region of interest" description="Disordered" evidence="1">
    <location>
        <begin position="52"/>
        <end position="118"/>
    </location>
</feature>
<evidence type="ECO:0000313" key="3">
    <source>
        <dbReference type="Proteomes" id="UP000273982"/>
    </source>
</evidence>
<dbReference type="EMBL" id="CP034086">
    <property type="protein sequence ID" value="AZG75865.1"/>
    <property type="molecule type" value="Genomic_DNA"/>
</dbReference>